<evidence type="ECO:0000313" key="2">
    <source>
        <dbReference type="EMBL" id="KAF9788307.1"/>
    </source>
</evidence>
<reference evidence="2" key="2">
    <citation type="submission" date="2020-11" db="EMBL/GenBank/DDBJ databases">
        <authorList>
            <consortium name="DOE Joint Genome Institute"/>
            <person name="Kuo A."/>
            <person name="Miyauchi S."/>
            <person name="Kiss E."/>
            <person name="Drula E."/>
            <person name="Kohler A."/>
            <person name="Sanchez-Garcia M."/>
            <person name="Andreopoulos B."/>
            <person name="Barry K.W."/>
            <person name="Bonito G."/>
            <person name="Buee M."/>
            <person name="Carver A."/>
            <person name="Chen C."/>
            <person name="Cichocki N."/>
            <person name="Clum A."/>
            <person name="Culley D."/>
            <person name="Crous P.W."/>
            <person name="Fauchery L."/>
            <person name="Girlanda M."/>
            <person name="Hayes R."/>
            <person name="Keri Z."/>
            <person name="Labutti K."/>
            <person name="Lipzen A."/>
            <person name="Lombard V."/>
            <person name="Magnuson J."/>
            <person name="Maillard F."/>
            <person name="Morin E."/>
            <person name="Murat C."/>
            <person name="Nolan M."/>
            <person name="Ohm R."/>
            <person name="Pangilinan J."/>
            <person name="Pereira M."/>
            <person name="Perotto S."/>
            <person name="Peter M."/>
            <person name="Riley R."/>
            <person name="Sitrit Y."/>
            <person name="Stielow B."/>
            <person name="Szollosi G."/>
            <person name="Zifcakova L."/>
            <person name="Stursova M."/>
            <person name="Spatafora J.W."/>
            <person name="Tedersoo L."/>
            <person name="Vaario L.-M."/>
            <person name="Yamada A."/>
            <person name="Yan M."/>
            <person name="Wang P."/>
            <person name="Xu J."/>
            <person name="Bruns T."/>
            <person name="Baldrian P."/>
            <person name="Vilgalys R."/>
            <person name="Henrissat B."/>
            <person name="Grigoriev I.V."/>
            <person name="Hibbett D."/>
            <person name="Nagy L.G."/>
            <person name="Martin F.M."/>
        </authorList>
    </citation>
    <scope>NUCLEOTIDE SEQUENCE</scope>
    <source>
        <strain evidence="2">UH-Tt-Lm1</strain>
    </source>
</reference>
<keyword evidence="3" id="KW-1185">Reference proteome</keyword>
<feature type="transmembrane region" description="Helical" evidence="1">
    <location>
        <begin position="7"/>
        <end position="29"/>
    </location>
</feature>
<sequence length="119" mass="13117">MFALDDLIAGVGVSLFPTFLFPFPLHLYFLPPLGAPRLLCPPPFAVLVLCSHMFATRRSLSFPTVSLLPLLRIISVIALDCFATNGWGSLLRLKRTRARSTDSYFLNCLGAALIETDCD</sequence>
<dbReference type="AlphaFoldDB" id="A0A9P6HJV3"/>
<feature type="transmembrane region" description="Helical" evidence="1">
    <location>
        <begin position="70"/>
        <end position="91"/>
    </location>
</feature>
<evidence type="ECO:0000256" key="1">
    <source>
        <dbReference type="SAM" id="Phobius"/>
    </source>
</evidence>
<protein>
    <submittedName>
        <fullName evidence="2">Uncharacterized protein</fullName>
    </submittedName>
</protein>
<proteinExistence type="predicted"/>
<keyword evidence="1" id="KW-0812">Transmembrane</keyword>
<dbReference type="EMBL" id="WIUZ02000004">
    <property type="protein sequence ID" value="KAF9788307.1"/>
    <property type="molecule type" value="Genomic_DNA"/>
</dbReference>
<gene>
    <name evidence="2" type="ORF">BJ322DRAFT_622796</name>
</gene>
<dbReference type="Proteomes" id="UP000736335">
    <property type="component" value="Unassembled WGS sequence"/>
</dbReference>
<accession>A0A9P6HJV3</accession>
<evidence type="ECO:0000313" key="3">
    <source>
        <dbReference type="Proteomes" id="UP000736335"/>
    </source>
</evidence>
<organism evidence="2 3">
    <name type="scientific">Thelephora terrestris</name>
    <dbReference type="NCBI Taxonomy" id="56493"/>
    <lineage>
        <taxon>Eukaryota</taxon>
        <taxon>Fungi</taxon>
        <taxon>Dikarya</taxon>
        <taxon>Basidiomycota</taxon>
        <taxon>Agaricomycotina</taxon>
        <taxon>Agaricomycetes</taxon>
        <taxon>Thelephorales</taxon>
        <taxon>Thelephoraceae</taxon>
        <taxon>Thelephora</taxon>
    </lineage>
</organism>
<reference evidence="2" key="1">
    <citation type="journal article" date="2020" name="Nat. Commun.">
        <title>Large-scale genome sequencing of mycorrhizal fungi provides insights into the early evolution of symbiotic traits.</title>
        <authorList>
            <person name="Miyauchi S."/>
            <person name="Kiss E."/>
            <person name="Kuo A."/>
            <person name="Drula E."/>
            <person name="Kohler A."/>
            <person name="Sanchez-Garcia M."/>
            <person name="Morin E."/>
            <person name="Andreopoulos B."/>
            <person name="Barry K.W."/>
            <person name="Bonito G."/>
            <person name="Buee M."/>
            <person name="Carver A."/>
            <person name="Chen C."/>
            <person name="Cichocki N."/>
            <person name="Clum A."/>
            <person name="Culley D."/>
            <person name="Crous P.W."/>
            <person name="Fauchery L."/>
            <person name="Girlanda M."/>
            <person name="Hayes R.D."/>
            <person name="Keri Z."/>
            <person name="LaButti K."/>
            <person name="Lipzen A."/>
            <person name="Lombard V."/>
            <person name="Magnuson J."/>
            <person name="Maillard F."/>
            <person name="Murat C."/>
            <person name="Nolan M."/>
            <person name="Ohm R.A."/>
            <person name="Pangilinan J."/>
            <person name="Pereira M.F."/>
            <person name="Perotto S."/>
            <person name="Peter M."/>
            <person name="Pfister S."/>
            <person name="Riley R."/>
            <person name="Sitrit Y."/>
            <person name="Stielow J.B."/>
            <person name="Szollosi G."/>
            <person name="Zifcakova L."/>
            <person name="Stursova M."/>
            <person name="Spatafora J.W."/>
            <person name="Tedersoo L."/>
            <person name="Vaario L.M."/>
            <person name="Yamada A."/>
            <person name="Yan M."/>
            <person name="Wang P."/>
            <person name="Xu J."/>
            <person name="Bruns T."/>
            <person name="Baldrian P."/>
            <person name="Vilgalys R."/>
            <person name="Dunand C."/>
            <person name="Henrissat B."/>
            <person name="Grigoriev I.V."/>
            <person name="Hibbett D."/>
            <person name="Nagy L.G."/>
            <person name="Martin F.M."/>
        </authorList>
    </citation>
    <scope>NUCLEOTIDE SEQUENCE</scope>
    <source>
        <strain evidence="2">UH-Tt-Lm1</strain>
    </source>
</reference>
<name>A0A9P6HJV3_9AGAM</name>
<keyword evidence="1" id="KW-0472">Membrane</keyword>
<comment type="caution">
    <text evidence="2">The sequence shown here is derived from an EMBL/GenBank/DDBJ whole genome shotgun (WGS) entry which is preliminary data.</text>
</comment>
<keyword evidence="1" id="KW-1133">Transmembrane helix</keyword>